<name>A0A9Q8WDZ7_9PEZI</name>
<dbReference type="SUPFAM" id="SSF51735">
    <property type="entry name" value="NAD(P)-binding Rossmann-fold domains"/>
    <property type="match status" value="1"/>
</dbReference>
<dbReference type="EMBL" id="CP019475">
    <property type="protein sequence ID" value="UQC79252.1"/>
    <property type="molecule type" value="Genomic_DNA"/>
</dbReference>
<evidence type="ECO:0000313" key="1">
    <source>
        <dbReference type="EMBL" id="UQC79252.1"/>
    </source>
</evidence>
<gene>
    <name evidence="1" type="ORF">CLUP02_04731</name>
</gene>
<evidence type="ECO:0000313" key="2">
    <source>
        <dbReference type="Proteomes" id="UP000830671"/>
    </source>
</evidence>
<proteinExistence type="predicted"/>
<sequence>MNYDIELGVKISIFTSYFTHAYMQKHPTITTTIWYLLQCLLESTLNLQTSFVKGRQKPPIAPLEPICLYGPALASYSSTWIDMKLIITGASGFVGTELLKQSLCIPAIKTVIALTRRPLVIQAESRSDADHSKLRNIVVEGYDQLEIGVCAKSDHPWGNRTVAITPSKSTLYDWNEICRVCYESPLAGLRAMLEARGSLTANTENLTPFRFIYMSGAKTERDQSKTPSFKPEYSLLRVCQLFPPSPFSVRLQHWLRLGRTETAVLALAKEHESQLDACIVKPGLIIAPNNFLKMAVACALWWTVSLPSIGVSEISAAMLKQSLSGFEKDTLENHDLLRLGESEL</sequence>
<protein>
    <submittedName>
        <fullName evidence="1">Uncharacterized protein</fullName>
    </submittedName>
</protein>
<dbReference type="GeneID" id="73338752"/>
<keyword evidence="2" id="KW-1185">Reference proteome</keyword>
<dbReference type="RefSeq" id="XP_049140885.1">
    <property type="nucleotide sequence ID" value="XM_049283742.1"/>
</dbReference>
<dbReference type="Proteomes" id="UP000830671">
    <property type="component" value="Chromosome 3"/>
</dbReference>
<organism evidence="1 2">
    <name type="scientific">Colletotrichum lupini</name>
    <dbReference type="NCBI Taxonomy" id="145971"/>
    <lineage>
        <taxon>Eukaryota</taxon>
        <taxon>Fungi</taxon>
        <taxon>Dikarya</taxon>
        <taxon>Ascomycota</taxon>
        <taxon>Pezizomycotina</taxon>
        <taxon>Sordariomycetes</taxon>
        <taxon>Hypocreomycetidae</taxon>
        <taxon>Glomerellales</taxon>
        <taxon>Glomerellaceae</taxon>
        <taxon>Colletotrichum</taxon>
        <taxon>Colletotrichum acutatum species complex</taxon>
    </lineage>
</organism>
<dbReference type="AlphaFoldDB" id="A0A9Q8WDZ7"/>
<dbReference type="KEGG" id="clup:CLUP02_04731"/>
<dbReference type="InterPro" id="IPR036291">
    <property type="entry name" value="NAD(P)-bd_dom_sf"/>
</dbReference>
<reference evidence="1" key="1">
    <citation type="journal article" date="2021" name="Mol. Plant Microbe Interact.">
        <title>Complete Genome Sequence of the Plant-Pathogenic Fungus Colletotrichum lupini.</title>
        <authorList>
            <person name="Baroncelli R."/>
            <person name="Pensec F."/>
            <person name="Da Lio D."/>
            <person name="Boufleur T."/>
            <person name="Vicente I."/>
            <person name="Sarrocco S."/>
            <person name="Picot A."/>
            <person name="Baraldi E."/>
            <person name="Sukno S."/>
            <person name="Thon M."/>
            <person name="Le Floch G."/>
        </authorList>
    </citation>
    <scope>NUCLEOTIDE SEQUENCE</scope>
    <source>
        <strain evidence="1">IMI 504893</strain>
    </source>
</reference>
<accession>A0A9Q8WDZ7</accession>
<dbReference type="Gene3D" id="3.40.50.720">
    <property type="entry name" value="NAD(P)-binding Rossmann-like Domain"/>
    <property type="match status" value="1"/>
</dbReference>